<dbReference type="OrthoDB" id="3003911at2759"/>
<name>B0D024_LACBS</name>
<dbReference type="Proteomes" id="UP000001194">
    <property type="component" value="Unassembled WGS sequence"/>
</dbReference>
<keyword evidence="3" id="KW-1185">Reference proteome</keyword>
<dbReference type="HOGENOM" id="CLU_2027122_0_0_1"/>
<dbReference type="AlphaFoldDB" id="B0D024"/>
<dbReference type="GeneID" id="6073564"/>
<reference evidence="2 3" key="1">
    <citation type="journal article" date="2008" name="Nature">
        <title>The genome of Laccaria bicolor provides insights into mycorrhizal symbiosis.</title>
        <authorList>
            <person name="Martin F."/>
            <person name="Aerts A."/>
            <person name="Ahren D."/>
            <person name="Brun A."/>
            <person name="Danchin E.G.J."/>
            <person name="Duchaussoy F."/>
            <person name="Gibon J."/>
            <person name="Kohler A."/>
            <person name="Lindquist E."/>
            <person name="Pereda V."/>
            <person name="Salamov A."/>
            <person name="Shapiro H.J."/>
            <person name="Wuyts J."/>
            <person name="Blaudez D."/>
            <person name="Buee M."/>
            <person name="Brokstein P."/>
            <person name="Canbaeck B."/>
            <person name="Cohen D."/>
            <person name="Courty P.E."/>
            <person name="Coutinho P.M."/>
            <person name="Delaruelle C."/>
            <person name="Detter J.C."/>
            <person name="Deveau A."/>
            <person name="DiFazio S."/>
            <person name="Duplessis S."/>
            <person name="Fraissinet-Tachet L."/>
            <person name="Lucic E."/>
            <person name="Frey-Klett P."/>
            <person name="Fourrey C."/>
            <person name="Feussner I."/>
            <person name="Gay G."/>
            <person name="Grimwood J."/>
            <person name="Hoegger P.J."/>
            <person name="Jain P."/>
            <person name="Kilaru S."/>
            <person name="Labbe J."/>
            <person name="Lin Y.C."/>
            <person name="Legue V."/>
            <person name="Le Tacon F."/>
            <person name="Marmeisse R."/>
            <person name="Melayah D."/>
            <person name="Montanini B."/>
            <person name="Muratet M."/>
            <person name="Nehls U."/>
            <person name="Niculita-Hirzel H."/>
            <person name="Oudot-Le Secq M.P."/>
            <person name="Peter M."/>
            <person name="Quesneville H."/>
            <person name="Rajashekar B."/>
            <person name="Reich M."/>
            <person name="Rouhier N."/>
            <person name="Schmutz J."/>
            <person name="Yin T."/>
            <person name="Chalot M."/>
            <person name="Henrissat B."/>
            <person name="Kuees U."/>
            <person name="Lucas S."/>
            <person name="Van de Peer Y."/>
            <person name="Podila G.K."/>
            <person name="Polle A."/>
            <person name="Pukkila P.J."/>
            <person name="Richardson P.M."/>
            <person name="Rouze P."/>
            <person name="Sanders I.R."/>
            <person name="Stajich J.E."/>
            <person name="Tunlid A."/>
            <person name="Tuskan G."/>
            <person name="Grigoriev I.V."/>
        </authorList>
    </citation>
    <scope>NUCLEOTIDE SEQUENCE [LARGE SCALE GENOMIC DNA]</scope>
    <source>
        <strain evidence="3">S238N-H82 / ATCC MYA-4686</strain>
    </source>
</reference>
<dbReference type="RefSeq" id="XP_001877278.1">
    <property type="nucleotide sequence ID" value="XM_001877243.1"/>
</dbReference>
<dbReference type="InParanoid" id="B0D024"/>
<keyword evidence="1" id="KW-0812">Transmembrane</keyword>
<sequence length="122" mass="13469">MGVLYWAMMYLSHHYLINVVGSACLTTASFYLFFPDDLRGSAALMPPSNITSSSWFRGRSKYEVYNLEDLHRGGGGGGINGTVDTVDFELSEMSLDDEEVDITYRSPVPGSLALFGSQQKQI</sequence>
<dbReference type="EMBL" id="DS547095">
    <property type="protein sequence ID" value="EDR11381.1"/>
    <property type="molecule type" value="Genomic_DNA"/>
</dbReference>
<accession>B0D024</accession>
<dbReference type="KEGG" id="lbc:LACBIDRAFT_313445"/>
<keyword evidence="1" id="KW-0472">Membrane</keyword>
<evidence type="ECO:0000313" key="3">
    <source>
        <dbReference type="Proteomes" id="UP000001194"/>
    </source>
</evidence>
<evidence type="ECO:0000256" key="1">
    <source>
        <dbReference type="SAM" id="Phobius"/>
    </source>
</evidence>
<protein>
    <submittedName>
        <fullName evidence="2">Predicted protein</fullName>
    </submittedName>
</protein>
<feature type="transmembrane region" description="Helical" evidence="1">
    <location>
        <begin position="15"/>
        <end position="34"/>
    </location>
</feature>
<dbReference type="STRING" id="486041.B0D024"/>
<evidence type="ECO:0000313" key="2">
    <source>
        <dbReference type="EMBL" id="EDR11381.1"/>
    </source>
</evidence>
<keyword evidence="1" id="KW-1133">Transmembrane helix</keyword>
<proteinExistence type="predicted"/>
<gene>
    <name evidence="2" type="ORF">LACBIDRAFT_313445</name>
</gene>
<organism evidence="3">
    <name type="scientific">Laccaria bicolor (strain S238N-H82 / ATCC MYA-4686)</name>
    <name type="common">Bicoloured deceiver</name>
    <name type="synonym">Laccaria laccata var. bicolor</name>
    <dbReference type="NCBI Taxonomy" id="486041"/>
    <lineage>
        <taxon>Eukaryota</taxon>
        <taxon>Fungi</taxon>
        <taxon>Dikarya</taxon>
        <taxon>Basidiomycota</taxon>
        <taxon>Agaricomycotina</taxon>
        <taxon>Agaricomycetes</taxon>
        <taxon>Agaricomycetidae</taxon>
        <taxon>Agaricales</taxon>
        <taxon>Agaricineae</taxon>
        <taxon>Hydnangiaceae</taxon>
        <taxon>Laccaria</taxon>
    </lineage>
</organism>